<reference evidence="15" key="3">
    <citation type="journal article" date="2023" name="Elife">
        <title>The photosystem I supercomplex from a primordial green alga &lt;i&gt;Ostreococcus tauri&lt;/i&gt; harbors three light-harvesting complex trimers.</title>
        <authorList>
            <person name="Ishii A."/>
            <person name="Shan J."/>
            <person name="Sheng X."/>
            <person name="Kim E."/>
            <person name="Watanabe A."/>
            <person name="Yokono M."/>
            <person name="Noda C."/>
            <person name="Song C."/>
            <person name="Murata K."/>
            <person name="Liu Z."/>
            <person name="Minagawa J."/>
        </authorList>
    </citation>
    <scope>STRUCTURE BY ELECTRON MICROSCOPY (2.94 ANGSTROMS) IN COMPLEX WITH CHLOROPHYLL A</scope>
</reference>
<dbReference type="EMDB" id="EMD-33737"/>
<dbReference type="PDB" id="7YCA">
    <property type="method" value="EM"/>
    <property type="resolution" value="2.94 A"/>
    <property type="chains" value="L=1-204"/>
</dbReference>
<sequence length="204" mass="21506">MVLASKLTLDVRSCIGAKSLRTERPRNSAIGSNKTSRRQTKVSASSDKVQIVKPINGDPFIGMLETPVTSSPDVANFLSNLPAYRTGVAPLLRGVEVGLAHGFFVTGPFIKLGPLRSTDAAELAGCLSGAGLVLILTACLSIYGATAFQREEVVGLKTLSGRTIAKDPLQSSEGWASFTSGWLVGGLSGVAWSYVLTQVLPYYS</sequence>
<keyword evidence="15" id="KW-0002">3D-structure</keyword>
<evidence type="ECO:0000256" key="1">
    <source>
        <dbReference type="ARBA" id="ARBA00004141"/>
    </source>
</evidence>
<gene>
    <name evidence="13" type="ORF">OT_ostta02g00580</name>
</gene>
<evidence type="ECO:0000256" key="3">
    <source>
        <dbReference type="ARBA" id="ARBA00022531"/>
    </source>
</evidence>
<protein>
    <recommendedName>
        <fullName evidence="9">Photosystem I reaction center subunit XI, chloroplastic</fullName>
    </recommendedName>
    <alternativeName>
        <fullName evidence="8">PSI subunit V</fullName>
    </alternativeName>
</protein>
<reference evidence="13 14" key="2">
    <citation type="journal article" date="2014" name="BMC Genomics">
        <title>An improved genome of the model marine alga Ostreococcus tauri unfolds by assessing Illumina de novo assemblies.</title>
        <authorList>
            <person name="Blanc-Mathieu R."/>
            <person name="Verhelst B."/>
            <person name="Derelle E."/>
            <person name="Rombauts S."/>
            <person name="Bouget F.Y."/>
            <person name="Carre I."/>
            <person name="Chateau A."/>
            <person name="Eyre-Walker A."/>
            <person name="Grimsley N."/>
            <person name="Moreau H."/>
            <person name="Piegu B."/>
            <person name="Rivals E."/>
            <person name="Schackwitz W."/>
            <person name="Van de Peer Y."/>
            <person name="Piganeau G."/>
        </authorList>
    </citation>
    <scope>NUCLEOTIDE SEQUENCE [LARGE SCALE GENOMIC DNA]</scope>
    <source>
        <strain evidence="14">OTTH 0595 / CCAP 157/2 / RCC745</strain>
    </source>
</reference>
<feature type="domain" description="Photosystem I PsaL reaction centre subunit XI" evidence="12">
    <location>
        <begin position="52"/>
        <end position="200"/>
    </location>
</feature>
<feature type="binding site" evidence="15">
    <location>
        <position position="83"/>
    </location>
    <ligand>
        <name>chlorophyll a</name>
        <dbReference type="ChEBI" id="CHEBI:58416"/>
        <label>2</label>
    </ligand>
</feature>
<evidence type="ECO:0000256" key="8">
    <source>
        <dbReference type="ARBA" id="ARBA00032768"/>
    </source>
</evidence>
<dbReference type="FunCoup" id="A0A090M7B0">
    <property type="interactions" value="414"/>
</dbReference>
<dbReference type="InterPro" id="IPR036592">
    <property type="entry name" value="PSI_PsaL_sf"/>
</dbReference>
<evidence type="ECO:0000259" key="12">
    <source>
        <dbReference type="Pfam" id="PF02605"/>
    </source>
</evidence>
<evidence type="ECO:0000256" key="5">
    <source>
        <dbReference type="ARBA" id="ARBA00022836"/>
    </source>
</evidence>
<accession>A0A090M7B0</accession>
<reference evidence="14" key="1">
    <citation type="journal article" date="2006" name="Proc. Natl. Acad. Sci. U.S.A.">
        <title>Genome analysis of the smallest free-living eukaryote Ostreococcus tauri unveils many unique features.</title>
        <authorList>
            <person name="Derelle E."/>
            <person name="Ferraz C."/>
            <person name="Rombauts S."/>
            <person name="Rouze P."/>
            <person name="Worden A.Z."/>
            <person name="Robbens S."/>
            <person name="Partensky F."/>
            <person name="Degroeve S."/>
            <person name="Echeynie S."/>
            <person name="Cooke R."/>
            <person name="Saeys Y."/>
            <person name="Wuyts J."/>
            <person name="Jabbari K."/>
            <person name="Bowler C."/>
            <person name="Panaud O."/>
            <person name="Piegu B."/>
            <person name="Ball S.G."/>
            <person name="Ral J.-P."/>
            <person name="Bouget F.-Y."/>
            <person name="Piganeau G."/>
            <person name="De Baets B."/>
            <person name="Picard A."/>
            <person name="Delseny M."/>
            <person name="Demaille J."/>
            <person name="Van de Peer Y."/>
            <person name="Moreau H."/>
        </authorList>
    </citation>
    <scope>NUCLEOTIDE SEQUENCE [LARGE SCALE GENOMIC DNA]</scope>
    <source>
        <strain evidence="14">OTTH 0595 / CCAP 157/2 / RCC745</strain>
    </source>
</reference>
<dbReference type="STRING" id="70448.A0A090M7B0"/>
<evidence type="ECO:0000313" key="13">
    <source>
        <dbReference type="EMBL" id="CEG00928.1"/>
    </source>
</evidence>
<dbReference type="GO" id="GO:0009535">
    <property type="term" value="C:chloroplast thylakoid membrane"/>
    <property type="evidence" value="ECO:0007669"/>
    <property type="project" value="TreeGrafter"/>
</dbReference>
<dbReference type="GeneID" id="9832712"/>
<evidence type="ECO:0000256" key="11">
    <source>
        <dbReference type="SAM" id="Phobius"/>
    </source>
</evidence>
<keyword evidence="14" id="KW-1185">Reference proteome</keyword>
<comment type="caution">
    <text evidence="13">The sequence shown here is derived from an EMBL/GenBank/DDBJ whole genome shotgun (WGS) entry which is preliminary data.</text>
</comment>
<evidence type="ECO:0000256" key="9">
    <source>
        <dbReference type="ARBA" id="ARBA00070554"/>
    </source>
</evidence>
<keyword evidence="3" id="KW-0602">Photosynthesis</keyword>
<dbReference type="PANTHER" id="PTHR34803">
    <property type="entry name" value="PHOTOSYSTEM I REACTION CENTER SUBUNIT XI, CHLOROPLASTIC"/>
    <property type="match status" value="1"/>
</dbReference>
<dbReference type="Pfam" id="PF02605">
    <property type="entry name" value="PsaL"/>
    <property type="match status" value="1"/>
</dbReference>
<feature type="transmembrane region" description="Helical" evidence="11">
    <location>
        <begin position="120"/>
        <end position="143"/>
    </location>
</feature>
<keyword evidence="7 11" id="KW-0472">Membrane</keyword>
<dbReference type="FunFam" id="1.20.1240.10:FF:000001">
    <property type="entry name" value="Photosystem I reaction center subunit XI"/>
    <property type="match status" value="1"/>
</dbReference>
<feature type="binding site" evidence="15">
    <location>
        <position position="73"/>
    </location>
    <ligand>
        <name>chlorophyll a</name>
        <dbReference type="ChEBI" id="CHEBI:58416"/>
        <label>1</label>
        <note>axial binding residue</note>
    </ligand>
    <ligandPart>
        <name>Mg</name>
        <dbReference type="ChEBI" id="CHEBI:25107"/>
    </ligandPart>
</feature>
<dbReference type="OrthoDB" id="35506at2759"/>
<evidence type="ECO:0000256" key="7">
    <source>
        <dbReference type="ARBA" id="ARBA00023136"/>
    </source>
</evidence>
<dbReference type="SMR" id="A0A090M7B0"/>
<feature type="region of interest" description="Disordered" evidence="10">
    <location>
        <begin position="22"/>
        <end position="43"/>
    </location>
</feature>
<feature type="transmembrane region" description="Helical" evidence="11">
    <location>
        <begin position="182"/>
        <end position="203"/>
    </location>
</feature>
<evidence type="ECO:0000313" key="14">
    <source>
        <dbReference type="Proteomes" id="UP000009170"/>
    </source>
</evidence>
<dbReference type="KEGG" id="ota:OT_ostta02g00580"/>
<dbReference type="EMBL" id="CAID01000002">
    <property type="protein sequence ID" value="CEG00928.1"/>
    <property type="molecule type" value="Genomic_DNA"/>
</dbReference>
<evidence type="ECO:0000256" key="10">
    <source>
        <dbReference type="SAM" id="MobiDB-lite"/>
    </source>
</evidence>
<dbReference type="Proteomes" id="UP000009170">
    <property type="component" value="Unassembled WGS sequence"/>
</dbReference>
<evidence type="ECO:0000256" key="4">
    <source>
        <dbReference type="ARBA" id="ARBA00022692"/>
    </source>
</evidence>
<name>A0A090M7B0_OSTTA</name>
<proteinExistence type="evidence at protein level"/>
<dbReference type="RefSeq" id="XP_022840677.1">
    <property type="nucleotide sequence ID" value="XM_022984982.1"/>
</dbReference>
<feature type="binding site" evidence="15">
    <location>
        <position position="101"/>
    </location>
    <ligand>
        <name>chlorophyll a</name>
        <dbReference type="ChEBI" id="CHEBI:58416"/>
        <label>2</label>
        <note>axial binding residue</note>
    </ligand>
    <ligandPart>
        <name>Mg</name>
        <dbReference type="ChEBI" id="CHEBI:25107"/>
    </ligandPart>
</feature>
<feature type="binding site" evidence="15">
    <location>
        <position position="96"/>
    </location>
    <ligand>
        <name>chlorophyll a</name>
        <dbReference type="ChEBI" id="CHEBI:58416"/>
        <label>3</label>
        <note>axial binding residue</note>
    </ligand>
    <ligandPart>
        <name>Mg</name>
        <dbReference type="ChEBI" id="CHEBI:25107"/>
    </ligandPart>
</feature>
<dbReference type="InterPro" id="IPR003757">
    <property type="entry name" value="PSI_PsaL"/>
</dbReference>
<keyword evidence="6 11" id="KW-1133">Transmembrane helix</keyword>
<dbReference type="PANTHER" id="PTHR34803:SF2">
    <property type="entry name" value="PHOTOSYSTEM I REACTION CENTER SUBUNIT XI, CHLOROPLASTIC"/>
    <property type="match status" value="1"/>
</dbReference>
<keyword evidence="4 11" id="KW-0812">Transmembrane</keyword>
<dbReference type="SUPFAM" id="SSF81568">
    <property type="entry name" value="Photosystem I reaction center subunit XI, PsaL"/>
    <property type="match status" value="1"/>
</dbReference>
<dbReference type="Gene3D" id="1.20.1240.10">
    <property type="entry name" value="Photosystem I PsaL, reaction centre subunit XI"/>
    <property type="match status" value="1"/>
</dbReference>
<keyword evidence="5" id="KW-0603">Photosystem I</keyword>
<dbReference type="GO" id="GO:0009538">
    <property type="term" value="C:photosystem I reaction center"/>
    <property type="evidence" value="ECO:0007669"/>
    <property type="project" value="InterPro"/>
</dbReference>
<dbReference type="InterPro" id="IPR022980">
    <property type="entry name" value="PSI_suXI"/>
</dbReference>
<organism evidence="13 14">
    <name type="scientific">Ostreococcus tauri</name>
    <name type="common">Marine green alga</name>
    <dbReference type="NCBI Taxonomy" id="70448"/>
    <lineage>
        <taxon>Eukaryota</taxon>
        <taxon>Viridiplantae</taxon>
        <taxon>Chlorophyta</taxon>
        <taxon>Mamiellophyceae</taxon>
        <taxon>Mamiellales</taxon>
        <taxon>Bathycoccaceae</taxon>
        <taxon>Ostreococcus</taxon>
    </lineage>
</organism>
<comment type="similarity">
    <text evidence="2">Belongs to the PsaL family.</text>
</comment>
<evidence type="ECO:0000256" key="6">
    <source>
        <dbReference type="ARBA" id="ARBA00022989"/>
    </source>
</evidence>
<evidence type="ECO:0000256" key="2">
    <source>
        <dbReference type="ARBA" id="ARBA00008820"/>
    </source>
</evidence>
<evidence type="ECO:0007829" key="15">
    <source>
        <dbReference type="PDB" id="7YCA"/>
    </source>
</evidence>
<dbReference type="InParanoid" id="A0A090M7B0"/>
<dbReference type="AlphaFoldDB" id="A0A090M7B0"/>
<feature type="binding site" evidence="15">
    <location>
        <position position="204"/>
    </location>
    <ligand>
        <name>chlorophyll a</name>
        <dbReference type="ChEBI" id="CHEBI:58416"/>
        <label>4</label>
    </ligand>
</feature>
<dbReference type="GO" id="GO:0015979">
    <property type="term" value="P:photosynthesis"/>
    <property type="evidence" value="ECO:0007669"/>
    <property type="project" value="UniProtKB-KW"/>
</dbReference>
<feature type="binding site" evidence="15">
    <location>
        <position position="111"/>
    </location>
    <ligand>
        <name>chlorophyll a</name>
        <dbReference type="ChEBI" id="CHEBI:58416"/>
        <label>4</label>
    </ligand>
</feature>
<comment type="subcellular location">
    <subcellularLocation>
        <location evidence="1">Membrane</location>
        <topology evidence="1">Multi-pass membrane protein</topology>
    </subcellularLocation>
</comment>